<dbReference type="RefSeq" id="WP_165391176.1">
    <property type="nucleotide sequence ID" value="NZ_SGWY01000003.1"/>
</dbReference>
<dbReference type="Proteomes" id="UP000293289">
    <property type="component" value="Unassembled WGS sequence"/>
</dbReference>
<keyword evidence="1" id="KW-0472">Membrane</keyword>
<sequence length="58" mass="6019">MNVVAFLIAMGFFVFGMWVLSIAPELAGFEAATFFGGILCVALAVAIPVNLLGRADGV</sequence>
<organism evidence="2 3">
    <name type="scientific">Agromyces ramosus</name>
    <dbReference type="NCBI Taxonomy" id="33879"/>
    <lineage>
        <taxon>Bacteria</taxon>
        <taxon>Bacillati</taxon>
        <taxon>Actinomycetota</taxon>
        <taxon>Actinomycetes</taxon>
        <taxon>Micrococcales</taxon>
        <taxon>Microbacteriaceae</taxon>
        <taxon>Agromyces</taxon>
    </lineage>
</organism>
<feature type="transmembrane region" description="Helical" evidence="1">
    <location>
        <begin position="31"/>
        <end position="52"/>
    </location>
</feature>
<name>A0A4Q7MCJ9_9MICO</name>
<dbReference type="AlphaFoldDB" id="A0A4Q7MCJ9"/>
<protein>
    <submittedName>
        <fullName evidence="2">Uncharacterized protein</fullName>
    </submittedName>
</protein>
<accession>A0A4Q7MCJ9</accession>
<reference evidence="2 3" key="1">
    <citation type="submission" date="2019-02" db="EMBL/GenBank/DDBJ databases">
        <title>Genomic Encyclopedia of Type Strains, Phase IV (KMG-IV): sequencing the most valuable type-strain genomes for metagenomic binning, comparative biology and taxonomic classification.</title>
        <authorList>
            <person name="Goeker M."/>
        </authorList>
    </citation>
    <scope>NUCLEOTIDE SEQUENCE [LARGE SCALE GENOMIC DNA]</scope>
    <source>
        <strain evidence="2 3">DSM 43045</strain>
    </source>
</reference>
<proteinExistence type="predicted"/>
<evidence type="ECO:0000313" key="2">
    <source>
        <dbReference type="EMBL" id="RZS64029.1"/>
    </source>
</evidence>
<gene>
    <name evidence="2" type="ORF">EV187_2402</name>
</gene>
<keyword evidence="1" id="KW-1133">Transmembrane helix</keyword>
<dbReference type="EMBL" id="SGWY01000003">
    <property type="protein sequence ID" value="RZS64029.1"/>
    <property type="molecule type" value="Genomic_DNA"/>
</dbReference>
<keyword evidence="1" id="KW-0812">Transmembrane</keyword>
<evidence type="ECO:0000313" key="3">
    <source>
        <dbReference type="Proteomes" id="UP000293289"/>
    </source>
</evidence>
<comment type="caution">
    <text evidence="2">The sequence shown here is derived from an EMBL/GenBank/DDBJ whole genome shotgun (WGS) entry which is preliminary data.</text>
</comment>
<evidence type="ECO:0000256" key="1">
    <source>
        <dbReference type="SAM" id="Phobius"/>
    </source>
</evidence>
<keyword evidence="3" id="KW-1185">Reference proteome</keyword>